<name>A0A6F8Y283_9ACTN</name>
<reference evidence="2 3" key="1">
    <citation type="submission" date="2020-03" db="EMBL/GenBank/DDBJ databases">
        <title>Whole genome shotgun sequence of Phytohabitans flavus NBRC 107702.</title>
        <authorList>
            <person name="Komaki H."/>
            <person name="Tamura T."/>
        </authorList>
    </citation>
    <scope>NUCLEOTIDE SEQUENCE [LARGE SCALE GENOMIC DNA]</scope>
    <source>
        <strain evidence="2 3">NBRC 107702</strain>
    </source>
</reference>
<evidence type="ECO:0000313" key="2">
    <source>
        <dbReference type="EMBL" id="BCB80232.1"/>
    </source>
</evidence>
<evidence type="ECO:0000256" key="1">
    <source>
        <dbReference type="SAM" id="MobiDB-lite"/>
    </source>
</evidence>
<accession>A0A6F8Y283</accession>
<dbReference type="EMBL" id="AP022870">
    <property type="protein sequence ID" value="BCB80232.1"/>
    <property type="molecule type" value="Genomic_DNA"/>
</dbReference>
<reference evidence="2 3" key="2">
    <citation type="submission" date="2020-03" db="EMBL/GenBank/DDBJ databases">
        <authorList>
            <person name="Ichikawa N."/>
            <person name="Kimura A."/>
            <person name="Kitahashi Y."/>
            <person name="Uohara A."/>
        </authorList>
    </citation>
    <scope>NUCLEOTIDE SEQUENCE [LARGE SCALE GENOMIC DNA]</scope>
    <source>
        <strain evidence="2 3">NBRC 107702</strain>
    </source>
</reference>
<feature type="region of interest" description="Disordered" evidence="1">
    <location>
        <begin position="30"/>
        <end position="49"/>
    </location>
</feature>
<sequence>MGTAVALVGTTLSGGDAGPTVAVIPTVEGAAASGADGDEVQAEAASTTRTHRRPYAIFMRRTLRLTGSPYEASGLAPRTSGAPSRAASAVASSGIFCDCRSASTRAR</sequence>
<evidence type="ECO:0000313" key="3">
    <source>
        <dbReference type="Proteomes" id="UP000502508"/>
    </source>
</evidence>
<gene>
    <name evidence="2" type="ORF">Pflav_066420</name>
</gene>
<dbReference type="AlphaFoldDB" id="A0A6F8Y283"/>
<organism evidence="2 3">
    <name type="scientific">Phytohabitans flavus</name>
    <dbReference type="NCBI Taxonomy" id="1076124"/>
    <lineage>
        <taxon>Bacteria</taxon>
        <taxon>Bacillati</taxon>
        <taxon>Actinomycetota</taxon>
        <taxon>Actinomycetes</taxon>
        <taxon>Micromonosporales</taxon>
        <taxon>Micromonosporaceae</taxon>
    </lineage>
</organism>
<dbReference type="KEGG" id="pfla:Pflav_066420"/>
<dbReference type="Proteomes" id="UP000502508">
    <property type="component" value="Chromosome"/>
</dbReference>
<proteinExistence type="predicted"/>
<keyword evidence="3" id="KW-1185">Reference proteome</keyword>
<protein>
    <submittedName>
        <fullName evidence="2">Uncharacterized protein</fullName>
    </submittedName>
</protein>